<evidence type="ECO:0000313" key="2">
    <source>
        <dbReference type="EMBL" id="GBF90846.1"/>
    </source>
</evidence>
<name>A0A2V0NT89_9CHLO</name>
<evidence type="ECO:0000256" key="1">
    <source>
        <dbReference type="SAM" id="Phobius"/>
    </source>
</evidence>
<protein>
    <submittedName>
        <fullName evidence="2">Uncharacterized protein</fullName>
    </submittedName>
</protein>
<keyword evidence="1" id="KW-1133">Transmembrane helix</keyword>
<keyword evidence="1" id="KW-0812">Transmembrane</keyword>
<dbReference type="PANTHER" id="PTHR34286:SF1">
    <property type="entry name" value="TRANSMEMBRANE PROTEIN"/>
    <property type="match status" value="1"/>
</dbReference>
<dbReference type="Proteomes" id="UP000247498">
    <property type="component" value="Unassembled WGS sequence"/>
</dbReference>
<feature type="transmembrane region" description="Helical" evidence="1">
    <location>
        <begin position="35"/>
        <end position="54"/>
    </location>
</feature>
<dbReference type="STRING" id="307507.A0A2V0NT89"/>
<dbReference type="FunCoup" id="A0A2V0NT89">
    <property type="interactions" value="265"/>
</dbReference>
<accession>A0A2V0NT89</accession>
<sequence>MGGGHGHDSYRPSGHHYFKEVWSPSGGWWCDPKGWRRNTAIAVGLFMAANYFIFSYSSTHERRYLAPKGWVPSMLYVKKYPDPPAEPSS</sequence>
<dbReference type="AlphaFoldDB" id="A0A2V0NT89"/>
<dbReference type="OrthoDB" id="2100988at2759"/>
<dbReference type="InParanoid" id="A0A2V0NT89"/>
<organism evidence="2 3">
    <name type="scientific">Raphidocelis subcapitata</name>
    <dbReference type="NCBI Taxonomy" id="307507"/>
    <lineage>
        <taxon>Eukaryota</taxon>
        <taxon>Viridiplantae</taxon>
        <taxon>Chlorophyta</taxon>
        <taxon>core chlorophytes</taxon>
        <taxon>Chlorophyceae</taxon>
        <taxon>CS clade</taxon>
        <taxon>Sphaeropleales</taxon>
        <taxon>Selenastraceae</taxon>
        <taxon>Raphidocelis</taxon>
    </lineage>
</organism>
<dbReference type="EMBL" id="BDRX01000020">
    <property type="protein sequence ID" value="GBF90846.1"/>
    <property type="molecule type" value="Genomic_DNA"/>
</dbReference>
<comment type="caution">
    <text evidence="2">The sequence shown here is derived from an EMBL/GenBank/DDBJ whole genome shotgun (WGS) entry which is preliminary data.</text>
</comment>
<keyword evidence="1" id="KW-0472">Membrane</keyword>
<keyword evidence="3" id="KW-1185">Reference proteome</keyword>
<reference evidence="2 3" key="1">
    <citation type="journal article" date="2018" name="Sci. Rep.">
        <title>Raphidocelis subcapitata (=Pseudokirchneriella subcapitata) provides an insight into genome evolution and environmental adaptations in the Sphaeropleales.</title>
        <authorList>
            <person name="Suzuki S."/>
            <person name="Yamaguchi H."/>
            <person name="Nakajima N."/>
            <person name="Kawachi M."/>
        </authorList>
    </citation>
    <scope>NUCLEOTIDE SEQUENCE [LARGE SCALE GENOMIC DNA]</scope>
    <source>
        <strain evidence="2 3">NIES-35</strain>
    </source>
</reference>
<gene>
    <name evidence="2" type="ORF">Rsub_03700</name>
</gene>
<evidence type="ECO:0000313" key="3">
    <source>
        <dbReference type="Proteomes" id="UP000247498"/>
    </source>
</evidence>
<dbReference type="PANTHER" id="PTHR34286">
    <property type="entry name" value="TRANSMEMBRANE PROTEIN"/>
    <property type="match status" value="1"/>
</dbReference>
<proteinExistence type="predicted"/>